<dbReference type="SUPFAM" id="SSF46689">
    <property type="entry name" value="Homeodomain-like"/>
    <property type="match status" value="1"/>
</dbReference>
<dbReference type="Proteomes" id="UP000310754">
    <property type="component" value="Unassembled WGS sequence"/>
</dbReference>
<dbReference type="Pfam" id="PF12833">
    <property type="entry name" value="HTH_18"/>
    <property type="match status" value="1"/>
</dbReference>
<dbReference type="AlphaFoldDB" id="A0A4S3ZVK0"/>
<evidence type="ECO:0000313" key="5">
    <source>
        <dbReference type="EMBL" id="THF49761.1"/>
    </source>
</evidence>
<dbReference type="GO" id="GO:0003700">
    <property type="term" value="F:DNA-binding transcription factor activity"/>
    <property type="evidence" value="ECO:0007669"/>
    <property type="project" value="InterPro"/>
</dbReference>
<reference evidence="5 6" key="1">
    <citation type="submission" date="2019-04" db="EMBL/GenBank/DDBJ databases">
        <title>Rhizobium terrae sp. nov., isolated from a paddy soil.</title>
        <authorList>
            <person name="Lin S.-Y."/>
            <person name="Hameed A."/>
            <person name="Huang H.-I."/>
            <person name="Young C.-C."/>
        </authorList>
    </citation>
    <scope>NUCLEOTIDE SEQUENCE [LARGE SCALE GENOMIC DNA]</scope>
    <source>
        <strain evidence="5 6">CC-HIH110</strain>
    </source>
</reference>
<dbReference type="RefSeq" id="WP_146935779.1">
    <property type="nucleotide sequence ID" value="NZ_SSOA01000005.1"/>
</dbReference>
<dbReference type="PRINTS" id="PR00032">
    <property type="entry name" value="HTHARAC"/>
</dbReference>
<keyword evidence="1" id="KW-0805">Transcription regulation</keyword>
<protein>
    <submittedName>
        <fullName evidence="5">Helix-turn-helix transcriptional regulator</fullName>
    </submittedName>
</protein>
<evidence type="ECO:0000256" key="2">
    <source>
        <dbReference type="ARBA" id="ARBA00023125"/>
    </source>
</evidence>
<accession>A0A4S3ZVK0</accession>
<dbReference type="EMBL" id="SSOA01000005">
    <property type="protein sequence ID" value="THF49761.1"/>
    <property type="molecule type" value="Genomic_DNA"/>
</dbReference>
<evidence type="ECO:0000256" key="3">
    <source>
        <dbReference type="ARBA" id="ARBA00023163"/>
    </source>
</evidence>
<dbReference type="PROSITE" id="PS01124">
    <property type="entry name" value="HTH_ARAC_FAMILY_2"/>
    <property type="match status" value="1"/>
</dbReference>
<dbReference type="GO" id="GO:0043565">
    <property type="term" value="F:sequence-specific DNA binding"/>
    <property type="evidence" value="ECO:0007669"/>
    <property type="project" value="InterPro"/>
</dbReference>
<comment type="caution">
    <text evidence="5">The sequence shown here is derived from an EMBL/GenBank/DDBJ whole genome shotgun (WGS) entry which is preliminary data.</text>
</comment>
<keyword evidence="2" id="KW-0238">DNA-binding</keyword>
<evidence type="ECO:0000256" key="1">
    <source>
        <dbReference type="ARBA" id="ARBA00023015"/>
    </source>
</evidence>
<dbReference type="InterPro" id="IPR020449">
    <property type="entry name" value="Tscrpt_reg_AraC-type_HTH"/>
</dbReference>
<dbReference type="Gene3D" id="1.10.10.60">
    <property type="entry name" value="Homeodomain-like"/>
    <property type="match status" value="1"/>
</dbReference>
<evidence type="ECO:0000259" key="4">
    <source>
        <dbReference type="PROSITE" id="PS01124"/>
    </source>
</evidence>
<dbReference type="PANTHER" id="PTHR43280:SF31">
    <property type="entry name" value="TRANSCRIPTIONAL REGULATORY PROTEIN"/>
    <property type="match status" value="1"/>
</dbReference>
<gene>
    <name evidence="5" type="ORF">E6C51_12030</name>
</gene>
<dbReference type="PANTHER" id="PTHR43280">
    <property type="entry name" value="ARAC-FAMILY TRANSCRIPTIONAL REGULATOR"/>
    <property type="match status" value="1"/>
</dbReference>
<sequence>METIRPHKFGAVSLPDAESRIMCRSVLLDMLGETTIAADSGNLAGVTGLFWRYVSLSLATLYLPKTPLTLTATGASEDGIVALRAMDGAMIVDQGRRKAELKKGDVIFLASDTPCRVALSEGGRLDFAHLSGHAFASTKGLLQPILMRPLEADCLPLQLLTNYAGYLLRQEYHSQQDAGMMVEHFYGLLPVLVQHFGKAEPSDHSLSRLSSIKAFIEENLADSSFSIAQVAEAQGITPRAIQKLFNRESTTYSSYVLARRLALAQGMILSEAATVPISQIAYNVGFNDLSYFNRTFRTRYGARPSDLRRAANGGA</sequence>
<organism evidence="5 6">
    <name type="scientific">Allorhizobium terrae</name>
    <dbReference type="NCBI Taxonomy" id="1848972"/>
    <lineage>
        <taxon>Bacteria</taxon>
        <taxon>Pseudomonadati</taxon>
        <taxon>Pseudomonadota</taxon>
        <taxon>Alphaproteobacteria</taxon>
        <taxon>Hyphomicrobiales</taxon>
        <taxon>Rhizobiaceae</taxon>
        <taxon>Rhizobium/Agrobacterium group</taxon>
        <taxon>Allorhizobium</taxon>
    </lineage>
</organism>
<dbReference type="SMART" id="SM00342">
    <property type="entry name" value="HTH_ARAC"/>
    <property type="match status" value="1"/>
</dbReference>
<keyword evidence="3" id="KW-0804">Transcription</keyword>
<keyword evidence="6" id="KW-1185">Reference proteome</keyword>
<name>A0A4S3ZVK0_9HYPH</name>
<feature type="domain" description="HTH araC/xylS-type" evidence="4">
    <location>
        <begin position="210"/>
        <end position="310"/>
    </location>
</feature>
<evidence type="ECO:0000313" key="6">
    <source>
        <dbReference type="Proteomes" id="UP000310754"/>
    </source>
</evidence>
<proteinExistence type="predicted"/>
<dbReference type="InterPro" id="IPR009057">
    <property type="entry name" value="Homeodomain-like_sf"/>
</dbReference>
<dbReference type="InterPro" id="IPR018060">
    <property type="entry name" value="HTH_AraC"/>
</dbReference>